<protein>
    <recommendedName>
        <fullName evidence="3">DUF7806 domain-containing protein</fullName>
    </recommendedName>
</protein>
<organism evidence="4 5">
    <name type="scientific">Paspalum notatum var. saurae</name>
    <dbReference type="NCBI Taxonomy" id="547442"/>
    <lineage>
        <taxon>Eukaryota</taxon>
        <taxon>Viridiplantae</taxon>
        <taxon>Streptophyta</taxon>
        <taxon>Embryophyta</taxon>
        <taxon>Tracheophyta</taxon>
        <taxon>Spermatophyta</taxon>
        <taxon>Magnoliopsida</taxon>
        <taxon>Liliopsida</taxon>
        <taxon>Poales</taxon>
        <taxon>Poaceae</taxon>
        <taxon>PACMAD clade</taxon>
        <taxon>Panicoideae</taxon>
        <taxon>Andropogonodae</taxon>
        <taxon>Paspaleae</taxon>
        <taxon>Paspalinae</taxon>
        <taxon>Paspalum</taxon>
    </lineage>
</organism>
<evidence type="ECO:0000256" key="2">
    <source>
        <dbReference type="SAM" id="MobiDB-lite"/>
    </source>
</evidence>
<dbReference type="PANTHER" id="PTHR35489">
    <property type="entry name" value="TITAN9"/>
    <property type="match status" value="1"/>
</dbReference>
<evidence type="ECO:0000313" key="5">
    <source>
        <dbReference type="Proteomes" id="UP001341281"/>
    </source>
</evidence>
<gene>
    <name evidence="4" type="ORF">U9M48_020210</name>
</gene>
<keyword evidence="1" id="KW-0175">Coiled coil</keyword>
<dbReference type="EMBL" id="CP144748">
    <property type="protein sequence ID" value="WVZ71643.1"/>
    <property type="molecule type" value="Genomic_DNA"/>
</dbReference>
<evidence type="ECO:0000259" key="3">
    <source>
        <dbReference type="Pfam" id="PF25091"/>
    </source>
</evidence>
<proteinExistence type="predicted"/>
<evidence type="ECO:0000256" key="1">
    <source>
        <dbReference type="SAM" id="Coils"/>
    </source>
</evidence>
<feature type="region of interest" description="Disordered" evidence="2">
    <location>
        <begin position="96"/>
        <end position="156"/>
    </location>
</feature>
<sequence length="266" mass="30361">MERLDSKLYEKYTALKKRKLFDEGLQQKREAAHKELHEALKGRVSGLQKDKEELSEKLADKEDELEKARQDFLEGIRARDSEILKLKQLMAEMTEKNNSTATGSADRTPEAILENPNPISPTRNTPLSDSNAKRVQLSENATVPHSRPDEESLEPECSRSHACISGNGAKECPHAHMFHLMLQSLVRMKVSVNDGTERFSVSVSHEASGYCFTLTWLEKPGEWSYKLSSLGTLERIAVDWMKQDIRFSMNMCRMFFERISSIIRKG</sequence>
<feature type="coiled-coil region" evidence="1">
    <location>
        <begin position="37"/>
        <end position="71"/>
    </location>
</feature>
<dbReference type="Pfam" id="PF25091">
    <property type="entry name" value="DUF7806"/>
    <property type="match status" value="1"/>
</dbReference>
<name>A0AAQ3TE29_PASNO</name>
<feature type="domain" description="DUF7806" evidence="3">
    <location>
        <begin position="175"/>
        <end position="263"/>
    </location>
</feature>
<dbReference type="AlphaFoldDB" id="A0AAQ3TE29"/>
<dbReference type="PANTHER" id="PTHR35489:SF2">
    <property type="entry name" value="TITAN9"/>
    <property type="match status" value="1"/>
</dbReference>
<accession>A0AAQ3TE29</accession>
<dbReference type="InterPro" id="IPR056708">
    <property type="entry name" value="DUF7806"/>
</dbReference>
<evidence type="ECO:0000313" key="4">
    <source>
        <dbReference type="EMBL" id="WVZ71643.1"/>
    </source>
</evidence>
<dbReference type="GO" id="GO:0003006">
    <property type="term" value="P:developmental process involved in reproduction"/>
    <property type="evidence" value="ECO:0007669"/>
    <property type="project" value="TreeGrafter"/>
</dbReference>
<feature type="compositionally biased region" description="Polar residues" evidence="2">
    <location>
        <begin position="120"/>
        <end position="130"/>
    </location>
</feature>
<feature type="compositionally biased region" description="Polar residues" evidence="2">
    <location>
        <begin position="96"/>
        <end position="105"/>
    </location>
</feature>
<keyword evidence="5" id="KW-1185">Reference proteome</keyword>
<reference evidence="4 5" key="1">
    <citation type="submission" date="2024-02" db="EMBL/GenBank/DDBJ databases">
        <title>High-quality chromosome-scale genome assembly of Pensacola bahiagrass (Paspalum notatum Flugge var. saurae).</title>
        <authorList>
            <person name="Vega J.M."/>
            <person name="Podio M."/>
            <person name="Orjuela J."/>
            <person name="Siena L.A."/>
            <person name="Pessino S.C."/>
            <person name="Combes M.C."/>
            <person name="Mariac C."/>
            <person name="Albertini E."/>
            <person name="Pupilli F."/>
            <person name="Ortiz J.P.A."/>
            <person name="Leblanc O."/>
        </authorList>
    </citation>
    <scope>NUCLEOTIDE SEQUENCE [LARGE SCALE GENOMIC DNA]</scope>
    <source>
        <strain evidence="4">R1</strain>
        <tissue evidence="4">Leaf</tissue>
    </source>
</reference>
<dbReference type="Proteomes" id="UP001341281">
    <property type="component" value="Chromosome 04"/>
</dbReference>